<gene>
    <name evidence="4" type="ORF">EZS28_008022</name>
</gene>
<dbReference type="PROSITE" id="PS50055">
    <property type="entry name" value="TYR_PHOSPHATASE_PTP"/>
    <property type="match status" value="1"/>
</dbReference>
<dbReference type="AlphaFoldDB" id="A0A5J4WNF9"/>
<feature type="compositionally biased region" description="Polar residues" evidence="1">
    <location>
        <begin position="481"/>
        <end position="512"/>
    </location>
</feature>
<feature type="region of interest" description="Disordered" evidence="1">
    <location>
        <begin position="556"/>
        <end position="610"/>
    </location>
</feature>
<dbReference type="CDD" id="cd00047">
    <property type="entry name" value="PTPc"/>
    <property type="match status" value="1"/>
</dbReference>
<comment type="caution">
    <text evidence="4">The sequence shown here is derived from an EMBL/GenBank/DDBJ whole genome shotgun (WGS) entry which is preliminary data.</text>
</comment>
<dbReference type="InterPro" id="IPR000387">
    <property type="entry name" value="Tyr_Pase_dom"/>
</dbReference>
<dbReference type="EMBL" id="SNRW01001425">
    <property type="protein sequence ID" value="KAA6396451.1"/>
    <property type="molecule type" value="Genomic_DNA"/>
</dbReference>
<feature type="compositionally biased region" description="Low complexity" evidence="1">
    <location>
        <begin position="202"/>
        <end position="231"/>
    </location>
</feature>
<protein>
    <submittedName>
        <fullName evidence="4">Putative tyrosine-protein phosphatase non-receptor type 6</fullName>
    </submittedName>
</protein>
<reference evidence="4 5" key="1">
    <citation type="submission" date="2019-03" db="EMBL/GenBank/DDBJ databases">
        <title>Single cell metagenomics reveals metabolic interactions within the superorganism composed of flagellate Streblomastix strix and complex community of Bacteroidetes bacteria on its surface.</title>
        <authorList>
            <person name="Treitli S.C."/>
            <person name="Kolisko M."/>
            <person name="Husnik F."/>
            <person name="Keeling P."/>
            <person name="Hampl V."/>
        </authorList>
    </citation>
    <scope>NUCLEOTIDE SEQUENCE [LARGE SCALE GENOMIC DNA]</scope>
    <source>
        <strain evidence="4">ST1C</strain>
    </source>
</reference>
<feature type="region of interest" description="Disordered" evidence="1">
    <location>
        <begin position="445"/>
        <end position="514"/>
    </location>
</feature>
<evidence type="ECO:0000259" key="2">
    <source>
        <dbReference type="PROSITE" id="PS50055"/>
    </source>
</evidence>
<dbReference type="SMART" id="SM00404">
    <property type="entry name" value="PTPc_motif"/>
    <property type="match status" value="1"/>
</dbReference>
<sequence length="610" mass="68123">MAQKPGSFLRDQLTVETKETLQAQKPTQTEPDVVEEFQALDNKYFSYSNIQARQNKPHNRYNDILPWDNFIPKIEGLECNYCNASIWLHGGRNIIMTQAPLQNTLEQFWAVVYQYKVAVVVKLVENNPKRCYFYWPEVGQSYEAGRYKVSCLEYKQTTPPPQSPKKENRENEGDDEEELPEAFSYRILEIVDLKAAPPPSTAPSTSETQTKIPQTTPQSSTPIQQDQQSTTNNGQAVPQQPVIPEETIPIQNTHMCVMLEYLNWPDYGVPDNCRILVTLVEAAHKISENLRKPILVHCSAGIGRSGTFCAVEIVLSNVLDCLIHYRNARGSANILTDELLLKQLETQFSQLLSLPQVVLSLRASRHPKVVQTAVQFMFCYTAIGQIASAFGLYNSLPKWFPKNSILDQVQGKEKNAIDGVKDAIQNPGQILDELYIKLGFIKKKTPSQTPREEPLPQQIDIQNSKQDPPVTKPEAIIPKVDSTTPKIDSTPQKVDTQPSKMESVQPKSTGQVQKVPGIQIPSVGNTPPIQGSIQKGIPTPLSGSFKAGSSFDIQNKLFIQGKSSPAPPQQGQQQPTKSKTEVIKVESIQAQPKKDNHAYVAYQQGNAKKP</sequence>
<proteinExistence type="predicted"/>
<evidence type="ECO:0000259" key="3">
    <source>
        <dbReference type="PROSITE" id="PS50056"/>
    </source>
</evidence>
<feature type="domain" description="Tyrosine specific protein phosphatases" evidence="3">
    <location>
        <begin position="274"/>
        <end position="320"/>
    </location>
</feature>
<dbReference type="InterPro" id="IPR000242">
    <property type="entry name" value="PTP_cat"/>
</dbReference>
<dbReference type="Proteomes" id="UP000324800">
    <property type="component" value="Unassembled WGS sequence"/>
</dbReference>
<dbReference type="PANTHER" id="PTHR19134">
    <property type="entry name" value="RECEPTOR-TYPE TYROSINE-PROTEIN PHOSPHATASE"/>
    <property type="match status" value="1"/>
</dbReference>
<name>A0A5J4WNF9_9EUKA</name>
<organism evidence="4 5">
    <name type="scientific">Streblomastix strix</name>
    <dbReference type="NCBI Taxonomy" id="222440"/>
    <lineage>
        <taxon>Eukaryota</taxon>
        <taxon>Metamonada</taxon>
        <taxon>Preaxostyla</taxon>
        <taxon>Oxymonadida</taxon>
        <taxon>Streblomastigidae</taxon>
        <taxon>Streblomastix</taxon>
    </lineage>
</organism>
<dbReference type="OrthoDB" id="6058203at2759"/>
<feature type="region of interest" description="Disordered" evidence="1">
    <location>
        <begin position="154"/>
        <end position="178"/>
    </location>
</feature>
<dbReference type="InterPro" id="IPR003595">
    <property type="entry name" value="Tyr_Pase_cat"/>
</dbReference>
<dbReference type="PROSITE" id="PS50056">
    <property type="entry name" value="TYR_PHOSPHATASE_2"/>
    <property type="match status" value="1"/>
</dbReference>
<evidence type="ECO:0000313" key="5">
    <source>
        <dbReference type="Proteomes" id="UP000324800"/>
    </source>
</evidence>
<keyword evidence="4" id="KW-0675">Receptor</keyword>
<feature type="compositionally biased region" description="Low complexity" evidence="1">
    <location>
        <begin position="560"/>
        <end position="577"/>
    </location>
</feature>
<evidence type="ECO:0000313" key="4">
    <source>
        <dbReference type="EMBL" id="KAA6396451.1"/>
    </source>
</evidence>
<dbReference type="Pfam" id="PF00102">
    <property type="entry name" value="Y_phosphatase"/>
    <property type="match status" value="2"/>
</dbReference>
<dbReference type="PRINTS" id="PR00700">
    <property type="entry name" value="PRTYPHPHTASE"/>
</dbReference>
<dbReference type="SUPFAM" id="SSF52799">
    <property type="entry name" value="(Phosphotyrosine protein) phosphatases II"/>
    <property type="match status" value="1"/>
</dbReference>
<dbReference type="Gene3D" id="3.90.190.10">
    <property type="entry name" value="Protein tyrosine phosphatase superfamily"/>
    <property type="match status" value="1"/>
</dbReference>
<dbReference type="GO" id="GO:0004725">
    <property type="term" value="F:protein tyrosine phosphatase activity"/>
    <property type="evidence" value="ECO:0007669"/>
    <property type="project" value="InterPro"/>
</dbReference>
<dbReference type="InterPro" id="IPR029021">
    <property type="entry name" value="Prot-tyrosine_phosphatase-like"/>
</dbReference>
<dbReference type="InterPro" id="IPR050348">
    <property type="entry name" value="Protein-Tyr_Phosphatase"/>
</dbReference>
<dbReference type="InterPro" id="IPR016130">
    <property type="entry name" value="Tyr_Pase_AS"/>
</dbReference>
<evidence type="ECO:0000256" key="1">
    <source>
        <dbReference type="SAM" id="MobiDB-lite"/>
    </source>
</evidence>
<dbReference type="SMART" id="SM00194">
    <property type="entry name" value="PTPc"/>
    <property type="match status" value="1"/>
</dbReference>
<dbReference type="PROSITE" id="PS00383">
    <property type="entry name" value="TYR_PHOSPHATASE_1"/>
    <property type="match status" value="1"/>
</dbReference>
<feature type="domain" description="Tyrosine-protein phosphatase" evidence="2">
    <location>
        <begin position="33"/>
        <end position="386"/>
    </location>
</feature>
<feature type="region of interest" description="Disordered" evidence="1">
    <location>
        <begin position="195"/>
        <end position="241"/>
    </location>
</feature>
<accession>A0A5J4WNF9</accession>
<dbReference type="PANTHER" id="PTHR19134:SF449">
    <property type="entry name" value="TYROSINE-PROTEIN PHOSPHATASE 1"/>
    <property type="match status" value="1"/>
</dbReference>